<evidence type="ECO:0000313" key="3">
    <source>
        <dbReference type="Proteomes" id="UP000233551"/>
    </source>
</evidence>
<reference evidence="2 3" key="1">
    <citation type="submission" date="2017-11" db="EMBL/GenBank/DDBJ databases">
        <title>De-novo sequencing of pomegranate (Punica granatum L.) genome.</title>
        <authorList>
            <person name="Akparov Z."/>
            <person name="Amiraslanov A."/>
            <person name="Hajiyeva S."/>
            <person name="Abbasov M."/>
            <person name="Kaur K."/>
            <person name="Hamwieh A."/>
            <person name="Solovyev V."/>
            <person name="Salamov A."/>
            <person name="Braich B."/>
            <person name="Kosarev P."/>
            <person name="Mahmoud A."/>
            <person name="Hajiyev E."/>
            <person name="Babayeva S."/>
            <person name="Izzatullayeva V."/>
            <person name="Mammadov A."/>
            <person name="Mammadov A."/>
            <person name="Sharifova S."/>
            <person name="Ojaghi J."/>
            <person name="Eynullazada K."/>
            <person name="Bayramov B."/>
            <person name="Abdulazimova A."/>
            <person name="Shahmuradov I."/>
        </authorList>
    </citation>
    <scope>NUCLEOTIDE SEQUENCE [LARGE SCALE GENOMIC DNA]</scope>
    <source>
        <strain evidence="3">cv. AG2017</strain>
        <tissue evidence="2">Leaf</tissue>
    </source>
</reference>
<keyword evidence="1" id="KW-1133">Transmembrane helix</keyword>
<name>A0A2I0JHH1_PUNGR</name>
<gene>
    <name evidence="2" type="ORF">CRG98_023923</name>
</gene>
<evidence type="ECO:0000313" key="2">
    <source>
        <dbReference type="EMBL" id="PKI55707.1"/>
    </source>
</evidence>
<dbReference type="Proteomes" id="UP000233551">
    <property type="component" value="Unassembled WGS sequence"/>
</dbReference>
<dbReference type="AlphaFoldDB" id="A0A2I0JHH1"/>
<sequence>MGKTKGRWSLRKAMFTSKELTWPSSWRFSLLGRLKWTKRRAAPDSDSELESESSRFFQPGIVIDKMVFKILSAVEVVVLLSTLCFFLLCCGCHI</sequence>
<protein>
    <submittedName>
        <fullName evidence="2">Uncharacterized protein</fullName>
    </submittedName>
</protein>
<keyword evidence="1" id="KW-0812">Transmembrane</keyword>
<proteinExistence type="predicted"/>
<dbReference type="EMBL" id="PGOL01001681">
    <property type="protein sequence ID" value="PKI55707.1"/>
    <property type="molecule type" value="Genomic_DNA"/>
</dbReference>
<keyword evidence="3" id="KW-1185">Reference proteome</keyword>
<comment type="caution">
    <text evidence="2">The sequence shown here is derived from an EMBL/GenBank/DDBJ whole genome shotgun (WGS) entry which is preliminary data.</text>
</comment>
<accession>A0A2I0JHH1</accession>
<evidence type="ECO:0000256" key="1">
    <source>
        <dbReference type="SAM" id="Phobius"/>
    </source>
</evidence>
<dbReference type="PANTHER" id="PTHR33726:SF8">
    <property type="entry name" value="TRANSMEMBRANE PROTEIN"/>
    <property type="match status" value="1"/>
</dbReference>
<keyword evidence="1" id="KW-0472">Membrane</keyword>
<dbReference type="PANTHER" id="PTHR33726">
    <property type="entry name" value="TRANSMEMBRANE PROTEIN"/>
    <property type="match status" value="1"/>
</dbReference>
<organism evidence="2 3">
    <name type="scientific">Punica granatum</name>
    <name type="common">Pomegranate</name>
    <dbReference type="NCBI Taxonomy" id="22663"/>
    <lineage>
        <taxon>Eukaryota</taxon>
        <taxon>Viridiplantae</taxon>
        <taxon>Streptophyta</taxon>
        <taxon>Embryophyta</taxon>
        <taxon>Tracheophyta</taxon>
        <taxon>Spermatophyta</taxon>
        <taxon>Magnoliopsida</taxon>
        <taxon>eudicotyledons</taxon>
        <taxon>Gunneridae</taxon>
        <taxon>Pentapetalae</taxon>
        <taxon>rosids</taxon>
        <taxon>malvids</taxon>
        <taxon>Myrtales</taxon>
        <taxon>Lythraceae</taxon>
        <taxon>Punica</taxon>
    </lineage>
</organism>
<feature type="transmembrane region" description="Helical" evidence="1">
    <location>
        <begin position="66"/>
        <end position="88"/>
    </location>
</feature>